<name>A0ABN8K378_9HYPH</name>
<organism evidence="1 2">
    <name type="scientific">Mesorhizobium ventifaucium</name>
    <dbReference type="NCBI Taxonomy" id="666020"/>
    <lineage>
        <taxon>Bacteria</taxon>
        <taxon>Pseudomonadati</taxon>
        <taxon>Pseudomonadota</taxon>
        <taxon>Alphaproteobacteria</taxon>
        <taxon>Hyphomicrobiales</taxon>
        <taxon>Phyllobacteriaceae</taxon>
        <taxon>Mesorhizobium</taxon>
    </lineage>
</organism>
<dbReference type="RefSeq" id="WP_254027009.1">
    <property type="nucleotide sequence ID" value="NZ_CAKXZS010000031.1"/>
</dbReference>
<sequence>MYREEKELAAQAGVPIDEFLDDYYAKGFRKESEANRAVHYLLFYNSISAPQCKRDYLIQRVRQTKIYYRDNRKISRKKVEYLVEVFKLNSYGHTKRADGHVQLHFLGDAQSRKTVVDIEVGCGEVRSVADGSDWPFEQKILFKKLQDYSNKPGLYDKVSFESSRSYSFTSEFDRNGHKITLPDSSGNLLRSRPVGAAGPLSCRTPSRGLKGEIGSFAVLPAL</sequence>
<evidence type="ECO:0000313" key="1">
    <source>
        <dbReference type="EMBL" id="CAH2404725.1"/>
    </source>
</evidence>
<reference evidence="1" key="1">
    <citation type="submission" date="2022-03" db="EMBL/GenBank/DDBJ databases">
        <authorList>
            <person name="Brunel B."/>
        </authorList>
    </citation>
    <scope>NUCLEOTIDE SEQUENCE</scope>
    <source>
        <strain evidence="1">STM4922sample</strain>
    </source>
</reference>
<evidence type="ECO:0000313" key="2">
    <source>
        <dbReference type="Proteomes" id="UP001152604"/>
    </source>
</evidence>
<dbReference type="Proteomes" id="UP001152604">
    <property type="component" value="Unassembled WGS sequence"/>
</dbReference>
<protein>
    <submittedName>
        <fullName evidence="1">Uncharacterized protein</fullName>
    </submittedName>
</protein>
<dbReference type="EMBL" id="CAKXZS010000031">
    <property type="protein sequence ID" value="CAH2404725.1"/>
    <property type="molecule type" value="Genomic_DNA"/>
</dbReference>
<accession>A0ABN8K378</accession>
<gene>
    <name evidence="1" type="ORF">MES4922_370006</name>
</gene>
<proteinExistence type="predicted"/>
<comment type="caution">
    <text evidence="1">The sequence shown here is derived from an EMBL/GenBank/DDBJ whole genome shotgun (WGS) entry which is preliminary data.</text>
</comment>
<keyword evidence="2" id="KW-1185">Reference proteome</keyword>